<reference evidence="3 4" key="1">
    <citation type="submission" date="2020-08" db="EMBL/GenBank/DDBJ databases">
        <title>Sequencing the genomes of 1000 actinobacteria strains.</title>
        <authorList>
            <person name="Klenk H.-P."/>
        </authorList>
    </citation>
    <scope>NUCLEOTIDE SEQUENCE [LARGE SCALE GENOMIC DNA]</scope>
    <source>
        <strain evidence="3 4">DSM 43851</strain>
    </source>
</reference>
<keyword evidence="1" id="KW-1133">Transmembrane helix</keyword>
<dbReference type="EMBL" id="JACHIR010000001">
    <property type="protein sequence ID" value="MBB5895592.1"/>
    <property type="molecule type" value="Genomic_DNA"/>
</dbReference>
<dbReference type="Pfam" id="PF25231">
    <property type="entry name" value="DUF7847"/>
    <property type="match status" value="1"/>
</dbReference>
<feature type="transmembrane region" description="Helical" evidence="1">
    <location>
        <begin position="54"/>
        <end position="80"/>
    </location>
</feature>
<dbReference type="AlphaFoldDB" id="A0A7W9KN40"/>
<dbReference type="RefSeq" id="WP_184867364.1">
    <property type="nucleotide sequence ID" value="NZ_BAAAWY010000098.1"/>
</dbReference>
<keyword evidence="4" id="KW-1185">Reference proteome</keyword>
<accession>A0A7W9KN40</accession>
<evidence type="ECO:0000256" key="1">
    <source>
        <dbReference type="SAM" id="Phobius"/>
    </source>
</evidence>
<feature type="domain" description="DUF7847" evidence="2">
    <location>
        <begin position="95"/>
        <end position="322"/>
    </location>
</feature>
<feature type="transmembrane region" description="Helical" evidence="1">
    <location>
        <begin position="100"/>
        <end position="131"/>
    </location>
</feature>
<evidence type="ECO:0000259" key="2">
    <source>
        <dbReference type="Pfam" id="PF25231"/>
    </source>
</evidence>
<dbReference type="Proteomes" id="UP000585638">
    <property type="component" value="Unassembled WGS sequence"/>
</dbReference>
<feature type="transmembrane region" description="Helical" evidence="1">
    <location>
        <begin position="185"/>
        <end position="216"/>
    </location>
</feature>
<keyword evidence="1" id="KW-0472">Membrane</keyword>
<dbReference type="InterPro" id="IPR057169">
    <property type="entry name" value="DUF7847"/>
</dbReference>
<gene>
    <name evidence="3" type="ORF">BJ998_006788</name>
</gene>
<keyword evidence="1" id="KW-0812">Transmembrane</keyword>
<organism evidence="3 4">
    <name type="scientific">Kutzneria kofuensis</name>
    <dbReference type="NCBI Taxonomy" id="103725"/>
    <lineage>
        <taxon>Bacteria</taxon>
        <taxon>Bacillati</taxon>
        <taxon>Actinomycetota</taxon>
        <taxon>Actinomycetes</taxon>
        <taxon>Pseudonocardiales</taxon>
        <taxon>Pseudonocardiaceae</taxon>
        <taxon>Kutzneria</taxon>
    </lineage>
</organism>
<proteinExistence type="predicted"/>
<protein>
    <recommendedName>
        <fullName evidence="2">DUF7847 domain-containing protein</fullName>
    </recommendedName>
</protein>
<name>A0A7W9KN40_9PSEU</name>
<evidence type="ECO:0000313" key="3">
    <source>
        <dbReference type="EMBL" id="MBB5895592.1"/>
    </source>
</evidence>
<sequence>MTDNPEQYLQYPQQYVQPPPEAPQPGVLPLRPVDVGAMINGSFRAIFRNWRSAILVPLAAYLTAMLAAFAPARGMIAAFADMAGRRRPTDDQFWAFLQSWLVFAAVLLVVFAAAYVVTQAVVTVVVSRAVLGRTTTFGQALRAAAPRMLPLSGLVVLVGLMVFGCVFVPFGLMVLVAVATGSGGVVGIGILLCLGGVVLAYYLLISYVLAPTALILEPAPVLTALRRSSWLVRGGWWRVFGIFLLAMVMSYVASYLVQIPISAVQFTQLPNIMNSRNPDPAAMFGALLSPPVMIAFGVLYAVAMAITQPFMIGVLTLLYHDLRIRKESFHLPLWEMSQQPDDLVTPPPSAHPEATT</sequence>
<feature type="transmembrane region" description="Helical" evidence="1">
    <location>
        <begin position="236"/>
        <end position="257"/>
    </location>
</feature>
<evidence type="ECO:0000313" key="4">
    <source>
        <dbReference type="Proteomes" id="UP000585638"/>
    </source>
</evidence>
<comment type="caution">
    <text evidence="3">The sequence shown here is derived from an EMBL/GenBank/DDBJ whole genome shotgun (WGS) entry which is preliminary data.</text>
</comment>
<feature type="transmembrane region" description="Helical" evidence="1">
    <location>
        <begin position="151"/>
        <end position="179"/>
    </location>
</feature>